<dbReference type="InterPro" id="IPR058240">
    <property type="entry name" value="rSAM_sf"/>
</dbReference>
<dbReference type="GO" id="GO:0051536">
    <property type="term" value="F:iron-sulfur cluster binding"/>
    <property type="evidence" value="ECO:0007669"/>
    <property type="project" value="UniProtKB-KW"/>
</dbReference>
<dbReference type="PANTHER" id="PTHR43728:SF1">
    <property type="entry name" value="FE-S OXIDOREDUCTASE"/>
    <property type="match status" value="1"/>
</dbReference>
<evidence type="ECO:0000259" key="7">
    <source>
        <dbReference type="Pfam" id="PF12345"/>
    </source>
</evidence>
<proteinExistence type="predicted"/>
<dbReference type="Pfam" id="PF12345">
    <property type="entry name" value="DUF3641"/>
    <property type="match status" value="1"/>
</dbReference>
<evidence type="ECO:0000256" key="1">
    <source>
        <dbReference type="ARBA" id="ARBA00001966"/>
    </source>
</evidence>
<sequence length="344" mass="38223">MQNKAIPHSPAEQVALLDSNECSLPRFHERLASEGVSQLQADGIEILQLNIGYRCNLRCTHCHVNGSPERHELMSREVMEQCLVALDKSNATTVDITGGAPEMNPHFRWFIGELRATKPDARILVRTNLTLLTDNKTYSDIPELLKAHRIALIASLPCTTKKTVDAVRGDGVFDRSIAALKLLNSIGYGTSDSALELNLVFNPSGAFLPEAQQQLEHHYRTELQNKYGITFSHLFTITNMPVSRFLENLCTNGTYCDYMKLLVDSFNPTSVKNVMCRTTLSVGWDGTLYDCDFNQMLRLPVECSVPQHINAFDAEVLSKRHIVTNQHCYGCTAGAGSSCQGCLV</sequence>
<dbReference type="CDD" id="cd01335">
    <property type="entry name" value="Radical_SAM"/>
    <property type="match status" value="1"/>
</dbReference>
<keyword evidence="3" id="KW-0479">Metal-binding</keyword>
<dbReference type="AlphaFoldDB" id="Q3AQ79"/>
<dbReference type="PANTHER" id="PTHR43728">
    <property type="entry name" value="SLR0304 PROTEIN"/>
    <property type="match status" value="1"/>
</dbReference>
<evidence type="ECO:0000256" key="4">
    <source>
        <dbReference type="ARBA" id="ARBA00023004"/>
    </source>
</evidence>
<gene>
    <name evidence="8" type="ordered locus">Cag_1591</name>
</gene>
<reference evidence="8" key="1">
    <citation type="submission" date="2005-08" db="EMBL/GenBank/DDBJ databases">
        <title>Complete sequence of Chlorobium chlorochromatii CaD3.</title>
        <authorList>
            <person name="Copeland A."/>
            <person name="Lucas S."/>
            <person name="Lapidus A."/>
            <person name="Barry K."/>
            <person name="Detter J.C."/>
            <person name="Glavina T."/>
            <person name="Hammon N."/>
            <person name="Israni S."/>
            <person name="Pitluck S."/>
            <person name="Bryant D."/>
            <person name="Schmutz J."/>
            <person name="Larimer F."/>
            <person name="Land M."/>
            <person name="Kyrpides N."/>
            <person name="Ivanova N."/>
            <person name="Richardson P."/>
        </authorList>
    </citation>
    <scope>NUCLEOTIDE SEQUENCE [LARGE SCALE GENOMIC DNA]</scope>
    <source>
        <strain evidence="8">CaD3</strain>
    </source>
</reference>
<dbReference type="InterPro" id="IPR026351">
    <property type="entry name" value="rSAM_ArsS-like"/>
</dbReference>
<dbReference type="SFLD" id="SFLDS00029">
    <property type="entry name" value="Radical_SAM"/>
    <property type="match status" value="1"/>
</dbReference>
<dbReference type="Gene3D" id="3.20.20.70">
    <property type="entry name" value="Aldolase class I"/>
    <property type="match status" value="1"/>
</dbReference>
<keyword evidence="5" id="KW-0411">Iron-sulfur</keyword>
<evidence type="ECO:0000259" key="6">
    <source>
        <dbReference type="Pfam" id="PF04055"/>
    </source>
</evidence>
<organism evidence="8">
    <name type="scientific">Chlorobium chlorochromatii (strain CaD3)</name>
    <dbReference type="NCBI Taxonomy" id="340177"/>
    <lineage>
        <taxon>Bacteria</taxon>
        <taxon>Pseudomonadati</taxon>
        <taxon>Chlorobiota</taxon>
        <taxon>Chlorobiia</taxon>
        <taxon>Chlorobiales</taxon>
        <taxon>Chlorobiaceae</taxon>
        <taxon>Chlorobium/Pelodictyon group</taxon>
        <taxon>Chlorobium</taxon>
    </lineage>
</organism>
<dbReference type="NCBIfam" id="TIGR04167">
    <property type="entry name" value="rSAM_SeCys"/>
    <property type="match status" value="1"/>
</dbReference>
<evidence type="ECO:0000313" key="8">
    <source>
        <dbReference type="EMBL" id="ABB28846.1"/>
    </source>
</evidence>
<dbReference type="InterPro" id="IPR024521">
    <property type="entry name" value="ArsS-like_C"/>
</dbReference>
<dbReference type="SFLD" id="SFLDG01067">
    <property type="entry name" value="SPASM/twitch_domain_containing"/>
    <property type="match status" value="1"/>
</dbReference>
<feature type="domain" description="Radical SAM core" evidence="6">
    <location>
        <begin position="50"/>
        <end position="190"/>
    </location>
</feature>
<dbReference type="SUPFAM" id="SSF102114">
    <property type="entry name" value="Radical SAM enzymes"/>
    <property type="match status" value="1"/>
</dbReference>
<dbReference type="KEGG" id="cch:Cag_1591"/>
<dbReference type="HOGENOM" id="CLU_050695_0_0_10"/>
<dbReference type="GO" id="GO:0046872">
    <property type="term" value="F:metal ion binding"/>
    <property type="evidence" value="ECO:0007669"/>
    <property type="project" value="UniProtKB-KW"/>
</dbReference>
<evidence type="ECO:0000256" key="5">
    <source>
        <dbReference type="ARBA" id="ARBA00023014"/>
    </source>
</evidence>
<dbReference type="STRING" id="340177.Cag_1591"/>
<protein>
    <submittedName>
        <fullName evidence="8">Uncharacterized protein</fullName>
    </submittedName>
</protein>
<evidence type="ECO:0000256" key="2">
    <source>
        <dbReference type="ARBA" id="ARBA00022691"/>
    </source>
</evidence>
<dbReference type="InterPro" id="IPR013785">
    <property type="entry name" value="Aldolase_TIM"/>
</dbReference>
<evidence type="ECO:0000256" key="3">
    <source>
        <dbReference type="ARBA" id="ARBA00022723"/>
    </source>
</evidence>
<dbReference type="InterPro" id="IPR007197">
    <property type="entry name" value="rSAM"/>
</dbReference>
<dbReference type="eggNOG" id="COG0535">
    <property type="taxonomic scope" value="Bacteria"/>
</dbReference>
<accession>Q3AQ79</accession>
<dbReference type="Pfam" id="PF04055">
    <property type="entry name" value="Radical_SAM"/>
    <property type="match status" value="1"/>
</dbReference>
<keyword evidence="2" id="KW-0949">S-adenosyl-L-methionine</keyword>
<name>Q3AQ79_CHLCH</name>
<dbReference type="GO" id="GO:0003824">
    <property type="term" value="F:catalytic activity"/>
    <property type="evidence" value="ECO:0007669"/>
    <property type="project" value="InterPro"/>
</dbReference>
<keyword evidence="4" id="KW-0408">Iron</keyword>
<dbReference type="EMBL" id="CP000108">
    <property type="protein sequence ID" value="ABB28846.1"/>
    <property type="molecule type" value="Genomic_DNA"/>
</dbReference>
<feature type="domain" description="Arsenosugar biosynthesis radical SAM protein ArsS-like C-terminal" evidence="7">
    <location>
        <begin position="208"/>
        <end position="341"/>
    </location>
</feature>
<comment type="cofactor">
    <cofactor evidence="1">
        <name>[4Fe-4S] cluster</name>
        <dbReference type="ChEBI" id="CHEBI:49883"/>
    </cofactor>
</comment>
<dbReference type="OrthoDB" id="9810775at2"/>